<reference evidence="2 3" key="1">
    <citation type="submission" date="2015-11" db="EMBL/GenBank/DDBJ databases">
        <title>Draft genome sequences of new species of the genus Lactobacillus isolated from orchardgrass silage.</title>
        <authorList>
            <person name="Tohno M."/>
            <person name="Tanizawa Y."/>
            <person name="Arita M."/>
        </authorList>
    </citation>
    <scope>NUCLEOTIDE SEQUENCE [LARGE SCALE GENOMIC DNA]</scope>
    <source>
        <strain evidence="2 3">IWT30</strain>
    </source>
</reference>
<dbReference type="SUPFAM" id="SSF53474">
    <property type="entry name" value="alpha/beta-Hydrolases"/>
    <property type="match status" value="1"/>
</dbReference>
<dbReference type="InterPro" id="IPR000801">
    <property type="entry name" value="Esterase-like"/>
</dbReference>
<organism evidence="2 3">
    <name type="scientific">Secundilactobacillus mixtipabuli</name>
    <dbReference type="NCBI Taxonomy" id="1435342"/>
    <lineage>
        <taxon>Bacteria</taxon>
        <taxon>Bacillati</taxon>
        <taxon>Bacillota</taxon>
        <taxon>Bacilli</taxon>
        <taxon>Lactobacillales</taxon>
        <taxon>Lactobacillaceae</taxon>
        <taxon>Secundilactobacillus</taxon>
    </lineage>
</organism>
<sequence length="331" mass="37660" precursor="true">MKRSLWVVVVSAIVIIGVILGGLVHSLNPPAKQTGQNHSKQEQTTQQSEKPKPAARQKQATAEPAPSRVLSRTMYSSQLHRNWRYRVYLPRNYDRLKQQGTHFPVIYMLHGLYGDETNLTAQARSKAYLDQLVAQKHLPVVAIFPDGGNSFYLNTTKEKMESAIINNFIPKATKAYQLAGQKQRAIGGISMGGYGAARLTFRHPHLFSVDALISPAIWQKVPPTVQTNAQVDAFKINGAFNQRVFEQAQPSRYLANYLNQEKSPAHFYIETTALDTTVPIADVNLFVKQLQQHQIKPTYQVDHFGNHNWPYWNRALPNAYRYIFNQFKSQR</sequence>
<dbReference type="InterPro" id="IPR029058">
    <property type="entry name" value="AB_hydrolase_fold"/>
</dbReference>
<feature type="region of interest" description="Disordered" evidence="1">
    <location>
        <begin position="30"/>
        <end position="71"/>
    </location>
</feature>
<feature type="compositionally biased region" description="Polar residues" evidence="1">
    <location>
        <begin position="31"/>
        <end position="48"/>
    </location>
</feature>
<comment type="caution">
    <text evidence="2">The sequence shown here is derived from an EMBL/GenBank/DDBJ whole genome shotgun (WGS) entry which is preliminary data.</text>
</comment>
<evidence type="ECO:0000313" key="2">
    <source>
        <dbReference type="EMBL" id="GAW99094.1"/>
    </source>
</evidence>
<gene>
    <name evidence="2" type="ORF">IWT30_01054</name>
</gene>
<dbReference type="Proteomes" id="UP000198374">
    <property type="component" value="Unassembled WGS sequence"/>
</dbReference>
<dbReference type="AlphaFoldDB" id="A0A1Z5IBJ7"/>
<dbReference type="OrthoDB" id="9803578at2"/>
<dbReference type="PANTHER" id="PTHR48098:SF1">
    <property type="entry name" value="DIACYLGLYCEROL ACYLTRANSFERASE_MYCOLYLTRANSFERASE AG85A"/>
    <property type="match status" value="1"/>
</dbReference>
<dbReference type="RefSeq" id="WP_089108896.1">
    <property type="nucleotide sequence ID" value="NZ_BCMF01000004.1"/>
</dbReference>
<accession>A0A1Z5IBJ7</accession>
<name>A0A1Z5IBJ7_9LACO</name>
<dbReference type="EMBL" id="BCMF01000004">
    <property type="protein sequence ID" value="GAW99094.1"/>
    <property type="molecule type" value="Genomic_DNA"/>
</dbReference>
<dbReference type="Pfam" id="PF00756">
    <property type="entry name" value="Esterase"/>
    <property type="match status" value="1"/>
</dbReference>
<evidence type="ECO:0000256" key="1">
    <source>
        <dbReference type="SAM" id="MobiDB-lite"/>
    </source>
</evidence>
<keyword evidence="3" id="KW-1185">Reference proteome</keyword>
<dbReference type="PANTHER" id="PTHR48098">
    <property type="entry name" value="ENTEROCHELIN ESTERASE-RELATED"/>
    <property type="match status" value="1"/>
</dbReference>
<proteinExistence type="predicted"/>
<protein>
    <submittedName>
        <fullName evidence="2">Esterase</fullName>
    </submittedName>
</protein>
<dbReference type="InterPro" id="IPR050583">
    <property type="entry name" value="Mycobacterial_A85_antigen"/>
</dbReference>
<dbReference type="Gene3D" id="3.40.50.1820">
    <property type="entry name" value="alpha/beta hydrolase"/>
    <property type="match status" value="1"/>
</dbReference>
<evidence type="ECO:0000313" key="3">
    <source>
        <dbReference type="Proteomes" id="UP000198374"/>
    </source>
</evidence>